<gene>
    <name evidence="4" type="ORF">SAMN05421774_103141</name>
</gene>
<dbReference type="GO" id="GO:0031177">
    <property type="term" value="F:phosphopantetheine binding"/>
    <property type="evidence" value="ECO:0007669"/>
    <property type="project" value="InterPro"/>
</dbReference>
<keyword evidence="1" id="KW-0596">Phosphopantetheine</keyword>
<dbReference type="Gene3D" id="1.10.1200.10">
    <property type="entry name" value="ACP-like"/>
    <property type="match status" value="1"/>
</dbReference>
<protein>
    <submittedName>
        <fullName evidence="4">Acyl carrier protein</fullName>
    </submittedName>
</protein>
<keyword evidence="5" id="KW-1185">Reference proteome</keyword>
<dbReference type="AlphaFoldDB" id="A0A1N7N5I6"/>
<name>A0A1N7N5I6_9RHOB</name>
<feature type="domain" description="Carrier" evidence="3">
    <location>
        <begin position="6"/>
        <end position="83"/>
    </location>
</feature>
<sequence length="86" mass="9282">MTTPLTDAETLRAWLKSYISAVLDLEADTVSTAVPFDSYGLDSVEAVIMAGVMEEEFSIRIDPTMVFEDPSIDGLVKALQGAGLVR</sequence>
<dbReference type="InterPro" id="IPR036736">
    <property type="entry name" value="ACP-like_sf"/>
</dbReference>
<dbReference type="EMBL" id="FTOT01000003">
    <property type="protein sequence ID" value="SIS93605.1"/>
    <property type="molecule type" value="Genomic_DNA"/>
</dbReference>
<keyword evidence="2" id="KW-0597">Phosphoprotein</keyword>
<evidence type="ECO:0000313" key="5">
    <source>
        <dbReference type="Proteomes" id="UP000186141"/>
    </source>
</evidence>
<evidence type="ECO:0000256" key="1">
    <source>
        <dbReference type="ARBA" id="ARBA00022450"/>
    </source>
</evidence>
<dbReference type="InterPro" id="IPR020806">
    <property type="entry name" value="PKS_PP-bd"/>
</dbReference>
<dbReference type="SUPFAM" id="SSF47336">
    <property type="entry name" value="ACP-like"/>
    <property type="match status" value="1"/>
</dbReference>
<evidence type="ECO:0000313" key="4">
    <source>
        <dbReference type="EMBL" id="SIS93605.1"/>
    </source>
</evidence>
<evidence type="ECO:0000259" key="3">
    <source>
        <dbReference type="PROSITE" id="PS50075"/>
    </source>
</evidence>
<dbReference type="SMART" id="SM00823">
    <property type="entry name" value="PKS_PP"/>
    <property type="match status" value="1"/>
</dbReference>
<dbReference type="STRING" id="1086013.SAMN05421774_103141"/>
<accession>A0A1N7N5I6</accession>
<dbReference type="OrthoDB" id="7726078at2"/>
<proteinExistence type="predicted"/>
<dbReference type="Proteomes" id="UP000186141">
    <property type="component" value="Unassembled WGS sequence"/>
</dbReference>
<dbReference type="InterPro" id="IPR009081">
    <property type="entry name" value="PP-bd_ACP"/>
</dbReference>
<dbReference type="SMART" id="SM01294">
    <property type="entry name" value="PKS_PP_betabranch"/>
    <property type="match status" value="1"/>
</dbReference>
<reference evidence="4 5" key="1">
    <citation type="submission" date="2017-01" db="EMBL/GenBank/DDBJ databases">
        <authorList>
            <person name="Mah S.A."/>
            <person name="Swanson W.J."/>
            <person name="Moy G.W."/>
            <person name="Vacquier V.D."/>
        </authorList>
    </citation>
    <scope>NUCLEOTIDE SEQUENCE [LARGE SCALE GENOMIC DNA]</scope>
    <source>
        <strain evidence="4 5">DSM 26375</strain>
    </source>
</reference>
<organism evidence="4 5">
    <name type="scientific">Gemmobacter megaterium</name>
    <dbReference type="NCBI Taxonomy" id="1086013"/>
    <lineage>
        <taxon>Bacteria</taxon>
        <taxon>Pseudomonadati</taxon>
        <taxon>Pseudomonadota</taxon>
        <taxon>Alphaproteobacteria</taxon>
        <taxon>Rhodobacterales</taxon>
        <taxon>Paracoccaceae</taxon>
        <taxon>Gemmobacter</taxon>
    </lineage>
</organism>
<evidence type="ECO:0000256" key="2">
    <source>
        <dbReference type="ARBA" id="ARBA00022553"/>
    </source>
</evidence>
<dbReference type="Pfam" id="PF00550">
    <property type="entry name" value="PP-binding"/>
    <property type="match status" value="1"/>
</dbReference>
<dbReference type="PROSITE" id="PS50075">
    <property type="entry name" value="CARRIER"/>
    <property type="match status" value="1"/>
</dbReference>
<dbReference type="RefSeq" id="WP_076530520.1">
    <property type="nucleotide sequence ID" value="NZ_BMEH01000003.1"/>
</dbReference>